<name>A0A164ZGB6_XYLHT</name>
<dbReference type="PROSITE" id="PS51186">
    <property type="entry name" value="GNAT"/>
    <property type="match status" value="1"/>
</dbReference>
<dbReference type="SUPFAM" id="SSF55729">
    <property type="entry name" value="Acyl-CoA N-acyltransferases (Nat)"/>
    <property type="match status" value="1"/>
</dbReference>
<reference evidence="2 3" key="1">
    <citation type="journal article" date="2016" name="Fungal Biol.">
        <title>The genome of Xylona heveae provides a window into fungal endophytism.</title>
        <authorList>
            <person name="Gazis R."/>
            <person name="Kuo A."/>
            <person name="Riley R."/>
            <person name="LaButti K."/>
            <person name="Lipzen A."/>
            <person name="Lin J."/>
            <person name="Amirebrahimi M."/>
            <person name="Hesse C.N."/>
            <person name="Spatafora J.W."/>
            <person name="Henrissat B."/>
            <person name="Hainaut M."/>
            <person name="Grigoriev I.V."/>
            <person name="Hibbett D.S."/>
        </authorList>
    </citation>
    <scope>NUCLEOTIDE SEQUENCE [LARGE SCALE GENOMIC DNA]</scope>
    <source>
        <strain evidence="2 3">TC161</strain>
    </source>
</reference>
<proteinExistence type="predicted"/>
<dbReference type="Proteomes" id="UP000076632">
    <property type="component" value="Unassembled WGS sequence"/>
</dbReference>
<dbReference type="Pfam" id="PF13302">
    <property type="entry name" value="Acetyltransf_3"/>
    <property type="match status" value="1"/>
</dbReference>
<dbReference type="InterPro" id="IPR051531">
    <property type="entry name" value="N-acetyltransferase"/>
</dbReference>
<protein>
    <submittedName>
        <fullName evidence="2">Acyl-CoA N-acyltransferase</fullName>
    </submittedName>
</protein>
<dbReference type="InterPro" id="IPR016181">
    <property type="entry name" value="Acyl_CoA_acyltransferase"/>
</dbReference>
<dbReference type="GeneID" id="28901822"/>
<dbReference type="OrthoDB" id="4072826at2759"/>
<keyword evidence="3" id="KW-1185">Reference proteome</keyword>
<dbReference type="PANTHER" id="PTHR43792">
    <property type="entry name" value="GNAT FAMILY, PUTATIVE (AFU_ORTHOLOGUE AFUA_3G00765)-RELATED-RELATED"/>
    <property type="match status" value="1"/>
</dbReference>
<dbReference type="PANTHER" id="PTHR43792:SF1">
    <property type="entry name" value="N-ACETYLTRANSFERASE DOMAIN-CONTAINING PROTEIN"/>
    <property type="match status" value="1"/>
</dbReference>
<sequence>MEHEINSSFCYRKMGRGLTFAETENLVSSGLLENNPIGQARSIHVVFLRPEALKGVDEHLQSILETDIVATSTSTKSLVPSSDTVIGIVGAFEHAKVAYRFHPATWGRGYATEALKGFLNWFFARHTELQSVVAKVFEHNIASGRVLERCGFKYEGQEQSQNLCKSDPLTVLLYRKFRDLTPEKQESSTLN</sequence>
<dbReference type="EMBL" id="KV407468">
    <property type="protein sequence ID" value="KZF19067.1"/>
    <property type="molecule type" value="Genomic_DNA"/>
</dbReference>
<dbReference type="Gene3D" id="3.40.630.30">
    <property type="match status" value="1"/>
</dbReference>
<dbReference type="InParanoid" id="A0A164ZGB6"/>
<evidence type="ECO:0000313" key="2">
    <source>
        <dbReference type="EMBL" id="KZF19067.1"/>
    </source>
</evidence>
<feature type="domain" description="N-acetyltransferase" evidence="1">
    <location>
        <begin position="32"/>
        <end position="179"/>
    </location>
</feature>
<evidence type="ECO:0000313" key="3">
    <source>
        <dbReference type="Proteomes" id="UP000076632"/>
    </source>
</evidence>
<dbReference type="RefSeq" id="XP_018184622.1">
    <property type="nucleotide sequence ID" value="XM_018336685.1"/>
</dbReference>
<evidence type="ECO:0000259" key="1">
    <source>
        <dbReference type="PROSITE" id="PS51186"/>
    </source>
</evidence>
<organism evidence="2 3">
    <name type="scientific">Xylona heveae (strain CBS 132557 / TC161)</name>
    <dbReference type="NCBI Taxonomy" id="1328760"/>
    <lineage>
        <taxon>Eukaryota</taxon>
        <taxon>Fungi</taxon>
        <taxon>Dikarya</taxon>
        <taxon>Ascomycota</taxon>
        <taxon>Pezizomycotina</taxon>
        <taxon>Xylonomycetes</taxon>
        <taxon>Xylonales</taxon>
        <taxon>Xylonaceae</taxon>
        <taxon>Xylona</taxon>
    </lineage>
</organism>
<dbReference type="STRING" id="1328760.A0A164ZGB6"/>
<gene>
    <name evidence="2" type="ORF">L228DRAFT_53300</name>
</gene>
<keyword evidence="2" id="KW-0808">Transferase</keyword>
<keyword evidence="2" id="KW-0012">Acyltransferase</keyword>
<dbReference type="InterPro" id="IPR000182">
    <property type="entry name" value="GNAT_dom"/>
</dbReference>
<accession>A0A164ZGB6</accession>
<dbReference type="GO" id="GO:0016747">
    <property type="term" value="F:acyltransferase activity, transferring groups other than amino-acyl groups"/>
    <property type="evidence" value="ECO:0007669"/>
    <property type="project" value="InterPro"/>
</dbReference>
<dbReference type="AlphaFoldDB" id="A0A164ZGB6"/>